<dbReference type="AlphaFoldDB" id="A0A9P5NGE0"/>
<name>A0A9P5NGE0_GYMJU</name>
<protein>
    <submittedName>
        <fullName evidence="1">Uncharacterized protein</fullName>
    </submittedName>
</protein>
<proteinExistence type="predicted"/>
<keyword evidence="2" id="KW-1185">Reference proteome</keyword>
<dbReference type="Proteomes" id="UP000724874">
    <property type="component" value="Unassembled WGS sequence"/>
</dbReference>
<comment type="caution">
    <text evidence="1">The sequence shown here is derived from an EMBL/GenBank/DDBJ whole genome shotgun (WGS) entry which is preliminary data.</text>
</comment>
<sequence length="74" mass="7799">MSYAYTATSLIAVILYASLGAVFYSMTIDFISRGENLANGQDISHAPSSGFPEAVRLFHQSPARACKSLGVIGG</sequence>
<organism evidence="1 2">
    <name type="scientific">Gymnopilus junonius</name>
    <name type="common">Spectacular rustgill mushroom</name>
    <name type="synonym">Gymnopilus spectabilis subsp. junonius</name>
    <dbReference type="NCBI Taxonomy" id="109634"/>
    <lineage>
        <taxon>Eukaryota</taxon>
        <taxon>Fungi</taxon>
        <taxon>Dikarya</taxon>
        <taxon>Basidiomycota</taxon>
        <taxon>Agaricomycotina</taxon>
        <taxon>Agaricomycetes</taxon>
        <taxon>Agaricomycetidae</taxon>
        <taxon>Agaricales</taxon>
        <taxon>Agaricineae</taxon>
        <taxon>Hymenogastraceae</taxon>
        <taxon>Gymnopilus</taxon>
    </lineage>
</organism>
<evidence type="ECO:0000313" key="2">
    <source>
        <dbReference type="Proteomes" id="UP000724874"/>
    </source>
</evidence>
<dbReference type="EMBL" id="JADNYJ010000126">
    <property type="protein sequence ID" value="KAF8882050.1"/>
    <property type="molecule type" value="Genomic_DNA"/>
</dbReference>
<reference evidence="1" key="1">
    <citation type="submission" date="2020-11" db="EMBL/GenBank/DDBJ databases">
        <authorList>
            <consortium name="DOE Joint Genome Institute"/>
            <person name="Ahrendt S."/>
            <person name="Riley R."/>
            <person name="Andreopoulos W."/>
            <person name="LaButti K."/>
            <person name="Pangilinan J."/>
            <person name="Ruiz-duenas F.J."/>
            <person name="Barrasa J.M."/>
            <person name="Sanchez-Garcia M."/>
            <person name="Camarero S."/>
            <person name="Miyauchi S."/>
            <person name="Serrano A."/>
            <person name="Linde D."/>
            <person name="Babiker R."/>
            <person name="Drula E."/>
            <person name="Ayuso-Fernandez I."/>
            <person name="Pacheco R."/>
            <person name="Padilla G."/>
            <person name="Ferreira P."/>
            <person name="Barriuso J."/>
            <person name="Kellner H."/>
            <person name="Castanera R."/>
            <person name="Alfaro M."/>
            <person name="Ramirez L."/>
            <person name="Pisabarro A.G."/>
            <person name="Kuo A."/>
            <person name="Tritt A."/>
            <person name="Lipzen A."/>
            <person name="He G."/>
            <person name="Yan M."/>
            <person name="Ng V."/>
            <person name="Cullen D."/>
            <person name="Martin F."/>
            <person name="Rosso M.-N."/>
            <person name="Henrissat B."/>
            <person name="Hibbett D."/>
            <person name="Martinez A.T."/>
            <person name="Grigoriev I.V."/>
        </authorList>
    </citation>
    <scope>NUCLEOTIDE SEQUENCE</scope>
    <source>
        <strain evidence="1">AH 44721</strain>
    </source>
</reference>
<evidence type="ECO:0000313" key="1">
    <source>
        <dbReference type="EMBL" id="KAF8882050.1"/>
    </source>
</evidence>
<accession>A0A9P5NGE0</accession>
<gene>
    <name evidence="1" type="ORF">CPB84DRAFT_227697</name>
</gene>